<dbReference type="EMBL" id="LAZR01004916">
    <property type="protein sequence ID" value="KKN04466.1"/>
    <property type="molecule type" value="Genomic_DNA"/>
</dbReference>
<dbReference type="AlphaFoldDB" id="A0A0F9PTS3"/>
<accession>A0A0F9PTS3</accession>
<sequence length="75" mass="8836">MQIKNNIDFRVTKGYLSNICKKCEIDQAIIRNFKIKLAIINNHYNGHCLCCKKSSKYLPIMEFHHLNPKIKSNAW</sequence>
<proteinExistence type="predicted"/>
<gene>
    <name evidence="1" type="ORF">LCGC14_1097120</name>
</gene>
<reference evidence="1" key="1">
    <citation type="journal article" date="2015" name="Nature">
        <title>Complex archaea that bridge the gap between prokaryotes and eukaryotes.</title>
        <authorList>
            <person name="Spang A."/>
            <person name="Saw J.H."/>
            <person name="Jorgensen S.L."/>
            <person name="Zaremba-Niedzwiedzka K."/>
            <person name="Martijn J."/>
            <person name="Lind A.E."/>
            <person name="van Eijk R."/>
            <person name="Schleper C."/>
            <person name="Guy L."/>
            <person name="Ettema T.J."/>
        </authorList>
    </citation>
    <scope>NUCLEOTIDE SEQUENCE</scope>
</reference>
<organism evidence="1">
    <name type="scientific">marine sediment metagenome</name>
    <dbReference type="NCBI Taxonomy" id="412755"/>
    <lineage>
        <taxon>unclassified sequences</taxon>
        <taxon>metagenomes</taxon>
        <taxon>ecological metagenomes</taxon>
    </lineage>
</organism>
<comment type="caution">
    <text evidence="1">The sequence shown here is derived from an EMBL/GenBank/DDBJ whole genome shotgun (WGS) entry which is preliminary data.</text>
</comment>
<protein>
    <submittedName>
        <fullName evidence="1">Uncharacterized protein</fullName>
    </submittedName>
</protein>
<name>A0A0F9PTS3_9ZZZZ</name>
<evidence type="ECO:0000313" key="1">
    <source>
        <dbReference type="EMBL" id="KKN04466.1"/>
    </source>
</evidence>